<proteinExistence type="predicted"/>
<protein>
    <submittedName>
        <fullName evidence="1">Ribosomal subunit interface protein</fullName>
    </submittedName>
</protein>
<dbReference type="InterPro" id="IPR036567">
    <property type="entry name" value="RHF-like"/>
</dbReference>
<dbReference type="InterPro" id="IPR003489">
    <property type="entry name" value="RHF/RaiA"/>
</dbReference>
<dbReference type="AlphaFoldDB" id="A0A2H0UML2"/>
<dbReference type="SUPFAM" id="SSF69754">
    <property type="entry name" value="Ribosome binding protein Y (YfiA homologue)"/>
    <property type="match status" value="1"/>
</dbReference>
<dbReference type="NCBIfam" id="TIGR00741">
    <property type="entry name" value="yfiA"/>
    <property type="match status" value="1"/>
</dbReference>
<evidence type="ECO:0000313" key="1">
    <source>
        <dbReference type="EMBL" id="PIR87621.1"/>
    </source>
</evidence>
<dbReference type="EMBL" id="PFBC01000055">
    <property type="protein sequence ID" value="PIR87621.1"/>
    <property type="molecule type" value="Genomic_DNA"/>
</dbReference>
<dbReference type="CDD" id="cd00552">
    <property type="entry name" value="RaiA"/>
    <property type="match status" value="1"/>
</dbReference>
<comment type="caution">
    <text evidence="1">The sequence shown here is derived from an EMBL/GenBank/DDBJ whole genome shotgun (WGS) entry which is preliminary data.</text>
</comment>
<dbReference type="Proteomes" id="UP000230903">
    <property type="component" value="Unassembled WGS sequence"/>
</dbReference>
<dbReference type="Gene3D" id="3.30.160.100">
    <property type="entry name" value="Ribosome hibernation promotion factor-like"/>
    <property type="match status" value="1"/>
</dbReference>
<gene>
    <name evidence="1" type="primary">raiA</name>
    <name evidence="1" type="ORF">COU10_03570</name>
</gene>
<dbReference type="Pfam" id="PF02482">
    <property type="entry name" value="Ribosomal_S30AE"/>
    <property type="match status" value="1"/>
</dbReference>
<reference evidence="2" key="1">
    <citation type="submission" date="2017-09" db="EMBL/GenBank/DDBJ databases">
        <title>Depth-based differentiation of microbial function through sediment-hosted aquifers and enrichment of novel symbionts in the deep terrestrial subsurface.</title>
        <authorList>
            <person name="Probst A.J."/>
            <person name="Ladd B."/>
            <person name="Jarett J.K."/>
            <person name="Geller-Mcgrath D.E."/>
            <person name="Sieber C.M.K."/>
            <person name="Emerson J.B."/>
            <person name="Anantharaman K."/>
            <person name="Thomas B.C."/>
            <person name="Malmstrom R."/>
            <person name="Stieglmeier M."/>
            <person name="Klingl A."/>
            <person name="Woyke T."/>
            <person name="Ryan C.M."/>
            <person name="Banfield J.F."/>
        </authorList>
    </citation>
    <scope>NUCLEOTIDE SEQUENCE [LARGE SCALE GENOMIC DNA]</scope>
</reference>
<organism evidence="1 2">
    <name type="scientific">Candidatus Harrisonbacteria bacterium CG10_big_fil_rev_8_21_14_0_10_45_28</name>
    <dbReference type="NCBI Taxonomy" id="1974586"/>
    <lineage>
        <taxon>Bacteria</taxon>
        <taxon>Candidatus Harrisoniibacteriota</taxon>
    </lineage>
</organism>
<name>A0A2H0UML2_9BACT</name>
<sequence>MKIQIKTKNLELTEPMRAFIIQKVSTLEKFLGGFEKDQDVLVEVEIARPSQHHNKGNVYYAEINMALPSKKLLRAEETDFNIRVAVNKVKDKLRREIRKYKTALDKK</sequence>
<evidence type="ECO:0000313" key="2">
    <source>
        <dbReference type="Proteomes" id="UP000230903"/>
    </source>
</evidence>
<accession>A0A2H0UML2</accession>